<protein>
    <submittedName>
        <fullName evidence="3">Uncharacterized protein LOC115629070</fullName>
    </submittedName>
</protein>
<reference evidence="3" key="1">
    <citation type="submission" date="2025-08" db="UniProtKB">
        <authorList>
            <consortium name="RefSeq"/>
        </authorList>
    </citation>
    <scope>IDENTIFICATION</scope>
    <source>
        <strain evidence="3">11010-0011.00</strain>
        <tissue evidence="3">Whole body</tissue>
    </source>
</reference>
<dbReference type="SMART" id="SM00675">
    <property type="entry name" value="DM11"/>
    <property type="match status" value="1"/>
</dbReference>
<evidence type="ECO:0000313" key="2">
    <source>
        <dbReference type="Proteomes" id="UP000504634"/>
    </source>
</evidence>
<accession>A0A6J2TXH9</accession>
<keyword evidence="2" id="KW-1185">Reference proteome</keyword>
<dbReference type="RefSeq" id="XP_030381246.1">
    <property type="nucleotide sequence ID" value="XM_030525386.1"/>
</dbReference>
<proteinExistence type="predicted"/>
<evidence type="ECO:0000313" key="3">
    <source>
        <dbReference type="RefSeq" id="XP_030381246.1"/>
    </source>
</evidence>
<gene>
    <name evidence="3" type="primary">LOC115629070</name>
</gene>
<dbReference type="Proteomes" id="UP000504634">
    <property type="component" value="Unplaced"/>
</dbReference>
<organism evidence="2 3">
    <name type="scientific">Drosophila lebanonensis</name>
    <name type="common">Fruit fly</name>
    <name type="synonym">Scaptodrosophila lebanonensis</name>
    <dbReference type="NCBI Taxonomy" id="7225"/>
    <lineage>
        <taxon>Eukaryota</taxon>
        <taxon>Metazoa</taxon>
        <taxon>Ecdysozoa</taxon>
        <taxon>Arthropoda</taxon>
        <taxon>Hexapoda</taxon>
        <taxon>Insecta</taxon>
        <taxon>Pterygota</taxon>
        <taxon>Neoptera</taxon>
        <taxon>Endopterygota</taxon>
        <taxon>Diptera</taxon>
        <taxon>Brachycera</taxon>
        <taxon>Muscomorpha</taxon>
        <taxon>Ephydroidea</taxon>
        <taxon>Drosophilidae</taxon>
        <taxon>Scaptodrosophila</taxon>
    </lineage>
</organism>
<keyword evidence="1" id="KW-0732">Signal</keyword>
<dbReference type="AlphaFoldDB" id="A0A6J2TXH9"/>
<dbReference type="GeneID" id="115629070"/>
<feature type="signal peptide" evidence="1">
    <location>
        <begin position="1"/>
        <end position="23"/>
    </location>
</feature>
<dbReference type="OrthoDB" id="7975395at2759"/>
<evidence type="ECO:0000256" key="1">
    <source>
        <dbReference type="SAM" id="SignalP"/>
    </source>
</evidence>
<feature type="chain" id="PRO_5026731192" evidence="1">
    <location>
        <begin position="24"/>
        <end position="203"/>
    </location>
</feature>
<sequence length="203" mass="23490">MYSQRSLISNLLLLIALGEQVRAVKYDYLLEYEEIFVDCREPPENSLNIHGLFDISNVSLNFNGDFVHVTGNFTSIWDVEPTDRIALSVQTFQYKRGNWEPTFFSYNIGDFCSRMYGPDEHWYDFWTKHIINDVKSKCINTPGTLLILEEYDVNVSFDIRVAGPSLAGLYAIVAKFEAIDKYNRKRPTTICFEVRGEVVKKSK</sequence>
<dbReference type="InterPro" id="IPR006601">
    <property type="entry name" value="Uncharacterised_DM11_DROME"/>
</dbReference>
<name>A0A6J2TXH9_DROLE</name>